<keyword evidence="4" id="KW-0732">Signal</keyword>
<dbReference type="SUPFAM" id="SSF57196">
    <property type="entry name" value="EGF/Laminin"/>
    <property type="match status" value="1"/>
</dbReference>
<evidence type="ECO:0000256" key="9">
    <source>
        <dbReference type="PROSITE-ProRule" id="PRU00076"/>
    </source>
</evidence>
<dbReference type="GeneTree" id="ENSGT00940000165483"/>
<reference evidence="13" key="4">
    <citation type="submission" date="2025-09" db="UniProtKB">
        <authorList>
            <consortium name="Ensembl"/>
        </authorList>
    </citation>
    <scope>IDENTIFICATION</scope>
</reference>
<evidence type="ECO:0000256" key="4">
    <source>
        <dbReference type="ARBA" id="ARBA00022729"/>
    </source>
</evidence>
<reference evidence="13" key="2">
    <citation type="journal article" date="2008" name="Genome Biol.">
        <title>Improved genome assembly and evidence-based global gene model set for the chordate Ciona intestinalis: new insight into intron and operon populations.</title>
        <authorList>
            <person name="Satou Y."/>
            <person name="Mineta K."/>
            <person name="Ogasawara M."/>
            <person name="Sasakura Y."/>
            <person name="Shoguchi E."/>
            <person name="Ueno K."/>
            <person name="Yamada L."/>
            <person name="Matsumoto J."/>
            <person name="Wasserscheid J."/>
            <person name="Dewar K."/>
            <person name="Wiley G.B."/>
            <person name="Macmil S.L."/>
            <person name="Roe B.A."/>
            <person name="Zeller R.W."/>
            <person name="Hastings K.E."/>
            <person name="Lemaire P."/>
            <person name="Lindquist E."/>
            <person name="Endo T."/>
            <person name="Hotta K."/>
            <person name="Inaba K."/>
        </authorList>
    </citation>
    <scope>NUCLEOTIDE SEQUENCE [LARGE SCALE GENOMIC DNA]</scope>
    <source>
        <strain evidence="13">wild type</strain>
    </source>
</reference>
<dbReference type="FunFam" id="2.10.25.10:FF:000038">
    <property type="entry name" value="Fibrillin 2"/>
    <property type="match status" value="1"/>
</dbReference>
<dbReference type="CDD" id="cd00033">
    <property type="entry name" value="CCP"/>
    <property type="match status" value="1"/>
</dbReference>
<evidence type="ECO:0000256" key="6">
    <source>
        <dbReference type="ARBA" id="ARBA00022837"/>
    </source>
</evidence>
<reference evidence="13" key="3">
    <citation type="submission" date="2025-08" db="UniProtKB">
        <authorList>
            <consortium name="Ensembl"/>
        </authorList>
    </citation>
    <scope>IDENTIFICATION</scope>
</reference>
<dbReference type="InterPro" id="IPR018097">
    <property type="entry name" value="EGF_Ca-bd_CS"/>
</dbReference>
<dbReference type="InterPro" id="IPR001881">
    <property type="entry name" value="EGF-like_Ca-bd_dom"/>
</dbReference>
<dbReference type="STRING" id="7719.ENSCINP00000033948"/>
<dbReference type="PROSITE" id="PS50026">
    <property type="entry name" value="EGF_3"/>
    <property type="match status" value="1"/>
</dbReference>
<feature type="domain" description="Sushi" evidence="12">
    <location>
        <begin position="17"/>
        <end position="81"/>
    </location>
</feature>
<dbReference type="PROSITE" id="PS01187">
    <property type="entry name" value="EGF_CA"/>
    <property type="match status" value="1"/>
</dbReference>
<keyword evidence="6" id="KW-0106">Calcium</keyword>
<dbReference type="InParanoid" id="A0A1W5BEL0"/>
<dbReference type="FunFam" id="2.10.25.10:FF:000240">
    <property type="entry name" value="Vitamin K-dependent protein S"/>
    <property type="match status" value="1"/>
</dbReference>
<comment type="subcellular location">
    <subcellularLocation>
        <location evidence="1">Secreted</location>
    </subcellularLocation>
</comment>
<evidence type="ECO:0000259" key="12">
    <source>
        <dbReference type="PROSITE" id="PS50923"/>
    </source>
</evidence>
<dbReference type="InterPro" id="IPR000436">
    <property type="entry name" value="Sushi_SCR_CCP_dom"/>
</dbReference>
<evidence type="ECO:0000313" key="14">
    <source>
        <dbReference type="Proteomes" id="UP000008144"/>
    </source>
</evidence>
<dbReference type="RefSeq" id="XP_018669313.1">
    <property type="nucleotide sequence ID" value="XM_018813768.2"/>
</dbReference>
<dbReference type="OMA" id="KIPHATY"/>
<evidence type="ECO:0000259" key="11">
    <source>
        <dbReference type="PROSITE" id="PS50026"/>
    </source>
</evidence>
<dbReference type="PROSITE" id="PS01186">
    <property type="entry name" value="EGF_2"/>
    <property type="match status" value="1"/>
</dbReference>
<dbReference type="Pfam" id="PF00084">
    <property type="entry name" value="Sushi"/>
    <property type="match status" value="1"/>
</dbReference>
<dbReference type="GO" id="GO:0005509">
    <property type="term" value="F:calcium ion binding"/>
    <property type="evidence" value="ECO:0007669"/>
    <property type="project" value="InterPro"/>
</dbReference>
<keyword evidence="3 9" id="KW-0245">EGF-like domain</keyword>
<dbReference type="Pfam" id="PF00008">
    <property type="entry name" value="EGF"/>
    <property type="match status" value="1"/>
</dbReference>
<dbReference type="CDD" id="cd00054">
    <property type="entry name" value="EGF_CA"/>
    <property type="match status" value="3"/>
</dbReference>
<keyword evidence="14" id="KW-1185">Reference proteome</keyword>
<dbReference type="PANTHER" id="PTHR24050:SF28">
    <property type="entry name" value="UROMODULIN-LIKE"/>
    <property type="match status" value="1"/>
</dbReference>
<keyword evidence="7 9" id="KW-1015">Disulfide bond</keyword>
<dbReference type="FunFam" id="2.10.25.10:FF:000012">
    <property type="entry name" value="Delta-like protein"/>
    <property type="match status" value="1"/>
</dbReference>
<keyword evidence="2" id="KW-0964">Secreted</keyword>
<dbReference type="Gene3D" id="2.10.25.10">
    <property type="entry name" value="Laminin"/>
    <property type="match status" value="3"/>
</dbReference>
<dbReference type="Pfam" id="PF22914">
    <property type="entry name" value="Fibulin_C"/>
    <property type="match status" value="1"/>
</dbReference>
<keyword evidence="8" id="KW-0325">Glycoprotein</keyword>
<reference evidence="14" key="1">
    <citation type="journal article" date="2002" name="Science">
        <title>The draft genome of Ciona intestinalis: insights into chordate and vertebrate origins.</title>
        <authorList>
            <person name="Dehal P."/>
            <person name="Satou Y."/>
            <person name="Campbell R.K."/>
            <person name="Chapman J."/>
            <person name="Degnan B."/>
            <person name="De Tomaso A."/>
            <person name="Davidson B."/>
            <person name="Di Gregorio A."/>
            <person name="Gelpke M."/>
            <person name="Goodstein D.M."/>
            <person name="Harafuji N."/>
            <person name="Hastings K.E."/>
            <person name="Ho I."/>
            <person name="Hotta K."/>
            <person name="Huang W."/>
            <person name="Kawashima T."/>
            <person name="Lemaire P."/>
            <person name="Martinez D."/>
            <person name="Meinertzhagen I.A."/>
            <person name="Necula S."/>
            <person name="Nonaka M."/>
            <person name="Putnam N."/>
            <person name="Rash S."/>
            <person name="Saiga H."/>
            <person name="Satake M."/>
            <person name="Terry A."/>
            <person name="Yamada L."/>
            <person name="Wang H.G."/>
            <person name="Awazu S."/>
            <person name="Azumi K."/>
            <person name="Boore J."/>
            <person name="Branno M."/>
            <person name="Chin-Bow S."/>
            <person name="DeSantis R."/>
            <person name="Doyle S."/>
            <person name="Francino P."/>
            <person name="Keys D.N."/>
            <person name="Haga S."/>
            <person name="Hayashi H."/>
            <person name="Hino K."/>
            <person name="Imai K.S."/>
            <person name="Inaba K."/>
            <person name="Kano S."/>
            <person name="Kobayashi K."/>
            <person name="Kobayashi M."/>
            <person name="Lee B.I."/>
            <person name="Makabe K.W."/>
            <person name="Manohar C."/>
            <person name="Matassi G."/>
            <person name="Medina M."/>
            <person name="Mochizuki Y."/>
            <person name="Mount S."/>
            <person name="Morishita T."/>
            <person name="Miura S."/>
            <person name="Nakayama A."/>
            <person name="Nishizaka S."/>
            <person name="Nomoto H."/>
            <person name="Ohta F."/>
            <person name="Oishi K."/>
            <person name="Rigoutsos I."/>
            <person name="Sano M."/>
            <person name="Sasaki A."/>
            <person name="Sasakura Y."/>
            <person name="Shoguchi E."/>
            <person name="Shin-i T."/>
            <person name="Spagnuolo A."/>
            <person name="Stainier D."/>
            <person name="Suzuki M.M."/>
            <person name="Tassy O."/>
            <person name="Takatori N."/>
            <person name="Tokuoka M."/>
            <person name="Yagi K."/>
            <person name="Yoshizaki F."/>
            <person name="Wada S."/>
            <person name="Zhang C."/>
            <person name="Hyatt P.D."/>
            <person name="Larimer F."/>
            <person name="Detter C."/>
            <person name="Doggett N."/>
            <person name="Glavina T."/>
            <person name="Hawkins T."/>
            <person name="Richardson P."/>
            <person name="Lucas S."/>
            <person name="Kohara Y."/>
            <person name="Levine M."/>
            <person name="Satoh N."/>
            <person name="Rokhsar D.S."/>
        </authorList>
    </citation>
    <scope>NUCLEOTIDE SEQUENCE [LARGE SCALE GENOMIC DNA]</scope>
</reference>
<feature type="domain" description="EGF-like" evidence="11">
    <location>
        <begin position="85"/>
        <end position="123"/>
    </location>
</feature>
<dbReference type="InterPro" id="IPR052235">
    <property type="entry name" value="Nephronectin_domain"/>
</dbReference>
<organism evidence="13 14">
    <name type="scientific">Ciona intestinalis</name>
    <name type="common">Transparent sea squirt</name>
    <name type="synonym">Ascidia intestinalis</name>
    <dbReference type="NCBI Taxonomy" id="7719"/>
    <lineage>
        <taxon>Eukaryota</taxon>
        <taxon>Metazoa</taxon>
        <taxon>Chordata</taxon>
        <taxon>Tunicata</taxon>
        <taxon>Ascidiacea</taxon>
        <taxon>Phlebobranchia</taxon>
        <taxon>Cionidae</taxon>
        <taxon>Ciona</taxon>
    </lineage>
</organism>
<dbReference type="InterPro" id="IPR049883">
    <property type="entry name" value="NOTCH1_EGF-like"/>
</dbReference>
<accession>H2XWB4</accession>
<dbReference type="Pfam" id="PF07645">
    <property type="entry name" value="EGF_CA"/>
    <property type="match status" value="2"/>
</dbReference>
<name>A0A1W5BEL0_CIOIN</name>
<dbReference type="EMBL" id="EAAA01000426">
    <property type="status" value="NOT_ANNOTATED_CDS"/>
    <property type="molecule type" value="Genomic_DNA"/>
</dbReference>
<feature type="disulfide bond" evidence="9">
    <location>
        <begin position="94"/>
        <end position="111"/>
    </location>
</feature>
<evidence type="ECO:0000256" key="10">
    <source>
        <dbReference type="PROSITE-ProRule" id="PRU00302"/>
    </source>
</evidence>
<proteinExistence type="predicted"/>
<dbReference type="SUPFAM" id="SSF57184">
    <property type="entry name" value="Growth factor receptor domain"/>
    <property type="match status" value="1"/>
</dbReference>
<dbReference type="GO" id="GO:0005576">
    <property type="term" value="C:extracellular region"/>
    <property type="evidence" value="ECO:0007669"/>
    <property type="project" value="UniProtKB-SubCell"/>
</dbReference>
<feature type="disulfide bond" evidence="9">
    <location>
        <begin position="113"/>
        <end position="122"/>
    </location>
</feature>
<dbReference type="SMART" id="SM00179">
    <property type="entry name" value="EGF_CA"/>
    <property type="match status" value="3"/>
</dbReference>
<dbReference type="OrthoDB" id="4062651at2759"/>
<dbReference type="Proteomes" id="UP000008144">
    <property type="component" value="Chromosome 10"/>
</dbReference>
<dbReference type="Gene3D" id="2.10.70.10">
    <property type="entry name" value="Complement Module, domain 1"/>
    <property type="match status" value="1"/>
</dbReference>
<sequence length="395" mass="44085">MNKMAVKAEREMGGPPVTCAPLTAPPNGHMLGVRTDINGATVPINNEVYFVCDDGFHLRGPEVRTCLGNNTWSGHDVLCVDMRAEYRACAKLSCKNGGRCVKVNDDNVYACQCLRGYKGRRCQKVVKTSLTGPIKRAICSNRSTHEGCYCERGYKIGTAQNLCFDVDECSETRHPVTDVIPGDLGSHVKRHAGFRRSLCRHKCVNTPGSYVCTCPPGYDITGDNNQDCHDIDECERGTHNCTDDQYCFNTGGSFQCVGVVCPPHYFRANTYTCHRDRCRDWDRKCLKDPLSYTFSFIDIPANLNYPVDIFRWGVGVDEGASQNNRFYVTPATNPGRLFSARKVDAVTGMLVLNRPLDVSSATVDFEMREFNPGHGRQLIVKYTSRIIIFSSPYAF</sequence>
<keyword evidence="5" id="KW-0677">Repeat</keyword>
<dbReference type="SMART" id="SM00181">
    <property type="entry name" value="EGF"/>
    <property type="match status" value="3"/>
</dbReference>
<accession>A0A1W5BEL0</accession>
<dbReference type="AlphaFoldDB" id="A0A1W5BEL0"/>
<dbReference type="Ensembl" id="ENSCINT00000030513.1">
    <property type="protein sequence ID" value="ENSCINP00000033948.1"/>
    <property type="gene ID" value="ENSCING00000019763.1"/>
</dbReference>
<dbReference type="InterPro" id="IPR009030">
    <property type="entry name" value="Growth_fac_rcpt_cys_sf"/>
</dbReference>
<evidence type="ECO:0000313" key="13">
    <source>
        <dbReference type="Ensembl" id="ENSCINP00000033948.1"/>
    </source>
</evidence>
<evidence type="ECO:0000256" key="1">
    <source>
        <dbReference type="ARBA" id="ARBA00004613"/>
    </source>
</evidence>
<comment type="caution">
    <text evidence="9">Lacks conserved residue(s) required for the propagation of feature annotation.</text>
</comment>
<dbReference type="PROSITE" id="PS00022">
    <property type="entry name" value="EGF_1"/>
    <property type="match status" value="1"/>
</dbReference>
<dbReference type="PROSITE" id="PS50923">
    <property type="entry name" value="SUSHI"/>
    <property type="match status" value="1"/>
</dbReference>
<dbReference type="SMART" id="SM00032">
    <property type="entry name" value="CCP"/>
    <property type="match status" value="1"/>
</dbReference>
<evidence type="ECO:0000256" key="8">
    <source>
        <dbReference type="ARBA" id="ARBA00023180"/>
    </source>
</evidence>
<dbReference type="PANTHER" id="PTHR24050">
    <property type="entry name" value="PA14 DOMAIN-CONTAINING PROTEIN"/>
    <property type="match status" value="1"/>
</dbReference>
<evidence type="ECO:0000256" key="2">
    <source>
        <dbReference type="ARBA" id="ARBA00022525"/>
    </source>
</evidence>
<dbReference type="InterPro" id="IPR035976">
    <property type="entry name" value="Sushi/SCR/CCP_sf"/>
</dbReference>
<dbReference type="InterPro" id="IPR055088">
    <property type="entry name" value="Fibulin_C"/>
</dbReference>
<gene>
    <name evidence="13" type="primary">LOC100181168</name>
</gene>
<feature type="disulfide bond" evidence="10">
    <location>
        <begin position="52"/>
        <end position="79"/>
    </location>
</feature>
<evidence type="ECO:0000256" key="5">
    <source>
        <dbReference type="ARBA" id="ARBA00022737"/>
    </source>
</evidence>
<dbReference type="InterPro" id="IPR000742">
    <property type="entry name" value="EGF"/>
</dbReference>
<dbReference type="GeneID" id="100181168"/>
<keyword evidence="10" id="KW-0768">Sushi</keyword>
<dbReference type="SUPFAM" id="SSF57535">
    <property type="entry name" value="Complement control module/SCR domain"/>
    <property type="match status" value="1"/>
</dbReference>
<protein>
    <submittedName>
        <fullName evidence="13">Fibulin-1</fullName>
    </submittedName>
</protein>
<evidence type="ECO:0000256" key="7">
    <source>
        <dbReference type="ARBA" id="ARBA00023157"/>
    </source>
</evidence>
<evidence type="ECO:0000256" key="3">
    <source>
        <dbReference type="ARBA" id="ARBA00022536"/>
    </source>
</evidence>